<dbReference type="Gene3D" id="3.10.330.10">
    <property type="match status" value="1"/>
</dbReference>
<dbReference type="Pfam" id="PF03152">
    <property type="entry name" value="UFD1_N1"/>
    <property type="match status" value="1"/>
</dbReference>
<dbReference type="Pfam" id="PF24842">
    <property type="entry name" value="UFD1_N2"/>
    <property type="match status" value="1"/>
</dbReference>
<protein>
    <recommendedName>
        <fullName evidence="7">Ubiquitin fusion degradation protein</fullName>
    </recommendedName>
</protein>
<evidence type="ECO:0000256" key="2">
    <source>
        <dbReference type="ARBA" id="ARBA00022786"/>
    </source>
</evidence>
<dbReference type="GO" id="GO:0006511">
    <property type="term" value="P:ubiquitin-dependent protein catabolic process"/>
    <property type="evidence" value="ECO:0007669"/>
    <property type="project" value="InterPro"/>
</dbReference>
<dbReference type="EMBL" id="HBHW01040400">
    <property type="protein sequence ID" value="CAE0063007.1"/>
    <property type="molecule type" value="Transcribed_RNA"/>
</dbReference>
<evidence type="ECO:0000259" key="4">
    <source>
        <dbReference type="Pfam" id="PF03152"/>
    </source>
</evidence>
<feature type="compositionally biased region" description="Basic and acidic residues" evidence="3">
    <location>
        <begin position="222"/>
        <end position="241"/>
    </location>
</feature>
<comment type="similarity">
    <text evidence="1">Belongs to the UFD1 family.</text>
</comment>
<dbReference type="GO" id="GO:0036503">
    <property type="term" value="P:ERAD pathway"/>
    <property type="evidence" value="ECO:0007669"/>
    <property type="project" value="TreeGrafter"/>
</dbReference>
<evidence type="ECO:0000256" key="3">
    <source>
        <dbReference type="SAM" id="MobiDB-lite"/>
    </source>
</evidence>
<gene>
    <name evidence="6" type="ORF">RMAR00112_LOCUS31078</name>
</gene>
<feature type="domain" description="Ubiquitin fusion degradation protein UFD1 N-terminal subdomain 2" evidence="5">
    <location>
        <begin position="122"/>
        <end position="197"/>
    </location>
</feature>
<dbReference type="GO" id="GO:0034098">
    <property type="term" value="C:VCP-NPL4-UFD1 AAA ATPase complex"/>
    <property type="evidence" value="ECO:0007669"/>
    <property type="project" value="TreeGrafter"/>
</dbReference>
<feature type="compositionally biased region" description="Low complexity" evidence="3">
    <location>
        <begin position="322"/>
        <end position="332"/>
    </location>
</feature>
<sequence length="355" mass="39022">MYHNPFGMDDDGFSPFPGQRAARPGAFMRQLRCYPVSFIGRDELERGDKIILPTSALALLTRLNITYPMLFKLESLGGHSTHCGVLEFLAKEGHVYIPYWMMQNLQINEGDMLKVGNAVLEKGNFVKFQPQTEDFLAISNPRSVLERTLRSFTCLSNGDSIPINYNGKNYWIDVLDVKPGTAVSIIETDVNVDFAPPPGYKEPIAPPKQEGSSSRPGQVIFGEDKVGGKPGIESKGRKLVESSDSESEEEGESKTAQPEQRFPGDGNLLRNPTKGRAFIPTSTEEQKPKEDEQESKPSEAFKAFSGVGQSLRGAKTTGAPSTVVEETQTTENGGEETVEKPKFVPFGGAGRRLRD</sequence>
<dbReference type="AlphaFoldDB" id="A0A7S3A6D1"/>
<evidence type="ECO:0000313" key="6">
    <source>
        <dbReference type="EMBL" id="CAE0063007.1"/>
    </source>
</evidence>
<feature type="domain" description="Ubiquitin fusion degradation protein UFD1 N-terminal subdomain 1" evidence="4">
    <location>
        <begin position="27"/>
        <end position="120"/>
    </location>
</feature>
<dbReference type="InterPro" id="IPR055418">
    <property type="entry name" value="UFD1_N2"/>
</dbReference>
<accession>A0A7S3A6D1</accession>
<evidence type="ECO:0000259" key="5">
    <source>
        <dbReference type="Pfam" id="PF24842"/>
    </source>
</evidence>
<proteinExistence type="inferred from homology"/>
<dbReference type="InterPro" id="IPR055417">
    <property type="entry name" value="UFD1_N1"/>
</dbReference>
<reference evidence="6" key="1">
    <citation type="submission" date="2021-01" db="EMBL/GenBank/DDBJ databases">
        <authorList>
            <person name="Corre E."/>
            <person name="Pelletier E."/>
            <person name="Niang G."/>
            <person name="Scheremetjew M."/>
            <person name="Finn R."/>
            <person name="Kale V."/>
            <person name="Holt S."/>
            <person name="Cochrane G."/>
            <person name="Meng A."/>
            <person name="Brown T."/>
            <person name="Cohen L."/>
        </authorList>
    </citation>
    <scope>NUCLEOTIDE SEQUENCE</scope>
    <source>
        <strain evidence="6">CCMP 769</strain>
    </source>
</reference>
<keyword evidence="2" id="KW-0833">Ubl conjugation pathway</keyword>
<dbReference type="Gene3D" id="2.40.40.50">
    <property type="entry name" value="Ubiquitin fusion degradation protein UFD1, N-terminal domain"/>
    <property type="match status" value="1"/>
</dbReference>
<dbReference type="InterPro" id="IPR042299">
    <property type="entry name" value="Ufd1-like_Nn"/>
</dbReference>
<evidence type="ECO:0008006" key="7">
    <source>
        <dbReference type="Google" id="ProtNLM"/>
    </source>
</evidence>
<dbReference type="InterPro" id="IPR004854">
    <property type="entry name" value="Ufd1-like"/>
</dbReference>
<dbReference type="GO" id="GO:0031593">
    <property type="term" value="F:polyubiquitin modification-dependent protein binding"/>
    <property type="evidence" value="ECO:0007669"/>
    <property type="project" value="TreeGrafter"/>
</dbReference>
<feature type="compositionally biased region" description="Basic and acidic residues" evidence="3">
    <location>
        <begin position="284"/>
        <end position="299"/>
    </location>
</feature>
<feature type="compositionally biased region" description="Pro residues" evidence="3">
    <location>
        <begin position="195"/>
        <end position="206"/>
    </location>
</feature>
<dbReference type="PANTHER" id="PTHR12555:SF13">
    <property type="entry name" value="UBIQUITIN RECOGNITION FACTOR IN ER-ASSOCIATED DEGRADATION PROTEIN 1"/>
    <property type="match status" value="1"/>
</dbReference>
<organism evidence="6">
    <name type="scientific">Rhodosorus marinus</name>
    <dbReference type="NCBI Taxonomy" id="101924"/>
    <lineage>
        <taxon>Eukaryota</taxon>
        <taxon>Rhodophyta</taxon>
        <taxon>Stylonematophyceae</taxon>
        <taxon>Stylonematales</taxon>
        <taxon>Stylonemataceae</taxon>
        <taxon>Rhodosorus</taxon>
    </lineage>
</organism>
<evidence type="ECO:0000256" key="1">
    <source>
        <dbReference type="ARBA" id="ARBA00006043"/>
    </source>
</evidence>
<feature type="region of interest" description="Disordered" evidence="3">
    <location>
        <begin position="192"/>
        <end position="355"/>
    </location>
</feature>
<dbReference type="PANTHER" id="PTHR12555">
    <property type="entry name" value="UBIQUITIN FUSION DEGRADATON PROTEIN 1"/>
    <property type="match status" value="1"/>
</dbReference>
<name>A0A7S3A6D1_9RHOD</name>